<dbReference type="Pfam" id="PF04002">
    <property type="entry name" value="RadC"/>
    <property type="match status" value="1"/>
</dbReference>
<dbReference type="GO" id="GO:0046872">
    <property type="term" value="F:metal ion binding"/>
    <property type="evidence" value="ECO:0007669"/>
    <property type="project" value="UniProtKB-KW"/>
</dbReference>
<evidence type="ECO:0000256" key="1">
    <source>
        <dbReference type="ARBA" id="ARBA00022670"/>
    </source>
</evidence>
<dbReference type="PANTHER" id="PTHR30471">
    <property type="entry name" value="DNA REPAIR PROTEIN RADC"/>
    <property type="match status" value="1"/>
</dbReference>
<dbReference type="Gene3D" id="3.40.140.10">
    <property type="entry name" value="Cytidine Deaminase, domain 2"/>
    <property type="match status" value="1"/>
</dbReference>
<reference evidence="8 9" key="1">
    <citation type="submission" date="2018-10" db="EMBL/GenBank/DDBJ databases">
        <title>Genome Sequencing of Pantoea dispersa DSM 32899.</title>
        <authorList>
            <person name="Nawrath M."/>
            <person name="Ottenheim C."/>
            <person name="Wilm A."/>
            <person name="Zimmermann W."/>
            <person name="Wu J.C."/>
        </authorList>
    </citation>
    <scope>NUCLEOTIDE SEQUENCE [LARGE SCALE GENOMIC DNA]</scope>
    <source>
        <strain evidence="8 9">DSM 32899</strain>
        <plasmid evidence="8 9">unnamed2</plasmid>
    </source>
</reference>
<dbReference type="InterPro" id="IPR025657">
    <property type="entry name" value="RadC_JAB"/>
</dbReference>
<geneLocation type="plasmid" evidence="8 9">
    <name>unnamed2</name>
</geneLocation>
<dbReference type="GO" id="GO:0006508">
    <property type="term" value="P:proteolysis"/>
    <property type="evidence" value="ECO:0007669"/>
    <property type="project" value="UniProtKB-KW"/>
</dbReference>
<dbReference type="GO" id="GO:0008237">
    <property type="term" value="F:metallopeptidase activity"/>
    <property type="evidence" value="ECO:0007669"/>
    <property type="project" value="UniProtKB-KW"/>
</dbReference>
<accession>A0A518XJS3</accession>
<dbReference type="EMBL" id="CP032704">
    <property type="protein sequence ID" value="QDY44438.1"/>
    <property type="molecule type" value="Genomic_DNA"/>
</dbReference>
<evidence type="ECO:0000313" key="8">
    <source>
        <dbReference type="EMBL" id="QDY44438.1"/>
    </source>
</evidence>
<keyword evidence="2" id="KW-0479">Metal-binding</keyword>
<evidence type="ECO:0000256" key="6">
    <source>
        <dbReference type="SAM" id="MobiDB-lite"/>
    </source>
</evidence>
<dbReference type="AlphaFoldDB" id="A0A518XJS3"/>
<gene>
    <name evidence="8" type="ORF">D8B20_21205</name>
</gene>
<keyword evidence="1" id="KW-0645">Protease</keyword>
<dbReference type="PROSITE" id="PS50249">
    <property type="entry name" value="MPN"/>
    <property type="match status" value="1"/>
</dbReference>
<proteinExistence type="predicted"/>
<keyword evidence="8" id="KW-0614">Plasmid</keyword>
<evidence type="ECO:0000259" key="7">
    <source>
        <dbReference type="PROSITE" id="PS50249"/>
    </source>
</evidence>
<dbReference type="InterPro" id="IPR037518">
    <property type="entry name" value="MPN"/>
</dbReference>
<keyword evidence="3" id="KW-0378">Hydrolase</keyword>
<feature type="region of interest" description="Disordered" evidence="6">
    <location>
        <begin position="1"/>
        <end position="21"/>
    </location>
</feature>
<sequence length="189" mass="21222">MFQKRVECSERRSEEGPQHPSSHRVRFFSRLFALNEKGEYVMASDSQVLAEAMLAIDYRYPVGAPFSSAADTKAYFRAKLARHEYEVFAVAFLDNQHRLLACDEMFRGSVATVDVHPREIARRALQLNASAVILSHNHPSFRPQPSEADVAITLRIQKALSLIAVRVIDHIIVAGNETLSLAGQGFLNR</sequence>
<protein>
    <submittedName>
        <fullName evidence="8">DNA repair protein RadC</fullName>
    </submittedName>
</protein>
<keyword evidence="5" id="KW-0482">Metalloprotease</keyword>
<evidence type="ECO:0000256" key="3">
    <source>
        <dbReference type="ARBA" id="ARBA00022801"/>
    </source>
</evidence>
<dbReference type="PANTHER" id="PTHR30471:SF3">
    <property type="entry name" value="UPF0758 PROTEIN YEES-RELATED"/>
    <property type="match status" value="1"/>
</dbReference>
<evidence type="ECO:0000256" key="2">
    <source>
        <dbReference type="ARBA" id="ARBA00022723"/>
    </source>
</evidence>
<evidence type="ECO:0000256" key="4">
    <source>
        <dbReference type="ARBA" id="ARBA00022833"/>
    </source>
</evidence>
<dbReference type="KEGG" id="pdis:D8B20_21205"/>
<dbReference type="InterPro" id="IPR001405">
    <property type="entry name" value="UPF0758"/>
</dbReference>
<dbReference type="SUPFAM" id="SSF102712">
    <property type="entry name" value="JAB1/MPN domain"/>
    <property type="match status" value="1"/>
</dbReference>
<dbReference type="Proteomes" id="UP000319411">
    <property type="component" value="Plasmid unnamed2"/>
</dbReference>
<feature type="domain" description="MPN" evidence="7">
    <location>
        <begin position="65"/>
        <end position="187"/>
    </location>
</feature>
<keyword evidence="9" id="KW-1185">Reference proteome</keyword>
<organism evidence="8 9">
    <name type="scientific">Candidatus Pantoea soli</name>
    <dbReference type="NCBI Taxonomy" id="3098669"/>
    <lineage>
        <taxon>Bacteria</taxon>
        <taxon>Pseudomonadati</taxon>
        <taxon>Pseudomonadota</taxon>
        <taxon>Gammaproteobacteria</taxon>
        <taxon>Enterobacterales</taxon>
        <taxon>Erwiniaceae</taxon>
        <taxon>Pantoea</taxon>
    </lineage>
</organism>
<dbReference type="OrthoDB" id="9804482at2"/>
<dbReference type="CDD" id="cd08071">
    <property type="entry name" value="MPN_DUF2466"/>
    <property type="match status" value="1"/>
</dbReference>
<evidence type="ECO:0000256" key="5">
    <source>
        <dbReference type="ARBA" id="ARBA00023049"/>
    </source>
</evidence>
<feature type="compositionally biased region" description="Basic and acidic residues" evidence="6">
    <location>
        <begin position="1"/>
        <end position="17"/>
    </location>
</feature>
<name>A0A518XJS3_9GAMM</name>
<evidence type="ECO:0000313" key="9">
    <source>
        <dbReference type="Proteomes" id="UP000319411"/>
    </source>
</evidence>
<keyword evidence="4" id="KW-0862">Zinc</keyword>